<name>W1PKQ8_AMBTC</name>
<keyword evidence="2" id="KW-1185">Reference proteome</keyword>
<dbReference type="Proteomes" id="UP000017836">
    <property type="component" value="Unassembled WGS sequence"/>
</dbReference>
<sequence>MFLPYRLAISSLILGHSVERVPLEPQLMSIIILDMEDTNVVQVELVVDFIDNSGSEEDDKKKQFEDVFEDIGVSFNALLGMIVQVLREKVCKSKEEEEMKEAKQCEEALTHKAKARGKGKTKETLTPNVLPHEPQLEDWKVIKDGGLL</sequence>
<dbReference type="Gramene" id="ERN08236">
    <property type="protein sequence ID" value="ERN08236"/>
    <property type="gene ID" value="AMTR_s00018p00221200"/>
</dbReference>
<gene>
    <name evidence="1" type="ORF">AMTR_s00018p00221200</name>
</gene>
<protein>
    <submittedName>
        <fullName evidence="1">Uncharacterized protein</fullName>
    </submittedName>
</protein>
<accession>W1PKQ8</accession>
<evidence type="ECO:0000313" key="2">
    <source>
        <dbReference type="Proteomes" id="UP000017836"/>
    </source>
</evidence>
<dbReference type="HOGENOM" id="CLU_1761219_0_0_1"/>
<organism evidence="1 2">
    <name type="scientific">Amborella trichopoda</name>
    <dbReference type="NCBI Taxonomy" id="13333"/>
    <lineage>
        <taxon>Eukaryota</taxon>
        <taxon>Viridiplantae</taxon>
        <taxon>Streptophyta</taxon>
        <taxon>Embryophyta</taxon>
        <taxon>Tracheophyta</taxon>
        <taxon>Spermatophyta</taxon>
        <taxon>Magnoliopsida</taxon>
        <taxon>Amborellales</taxon>
        <taxon>Amborellaceae</taxon>
        <taxon>Amborella</taxon>
    </lineage>
</organism>
<dbReference type="AlphaFoldDB" id="W1PKQ8"/>
<evidence type="ECO:0000313" key="1">
    <source>
        <dbReference type="EMBL" id="ERN08236.1"/>
    </source>
</evidence>
<proteinExistence type="predicted"/>
<reference evidence="2" key="1">
    <citation type="journal article" date="2013" name="Science">
        <title>The Amborella genome and the evolution of flowering plants.</title>
        <authorList>
            <consortium name="Amborella Genome Project"/>
        </authorList>
    </citation>
    <scope>NUCLEOTIDE SEQUENCE [LARGE SCALE GENOMIC DNA]</scope>
</reference>
<dbReference type="EMBL" id="KI393569">
    <property type="protein sequence ID" value="ERN08236.1"/>
    <property type="molecule type" value="Genomic_DNA"/>
</dbReference>